<feature type="domain" description="HTH marR-type" evidence="1">
    <location>
        <begin position="4"/>
        <end position="136"/>
    </location>
</feature>
<evidence type="ECO:0000259" key="1">
    <source>
        <dbReference type="PROSITE" id="PS50995"/>
    </source>
</evidence>
<dbReference type="PROSITE" id="PS50995">
    <property type="entry name" value="HTH_MARR_2"/>
    <property type="match status" value="1"/>
</dbReference>
<dbReference type="InterPro" id="IPR000835">
    <property type="entry name" value="HTH_MarR-typ"/>
</dbReference>
<protein>
    <submittedName>
        <fullName evidence="2">MarR family transcriptional regulator</fullName>
    </submittedName>
</protein>
<dbReference type="GO" id="GO:0006950">
    <property type="term" value="P:response to stress"/>
    <property type="evidence" value="ECO:0007669"/>
    <property type="project" value="TreeGrafter"/>
</dbReference>
<dbReference type="Gene3D" id="1.10.10.10">
    <property type="entry name" value="Winged helix-like DNA-binding domain superfamily/Winged helix DNA-binding domain"/>
    <property type="match status" value="1"/>
</dbReference>
<dbReference type="Proteomes" id="UP000317982">
    <property type="component" value="Unassembled WGS sequence"/>
</dbReference>
<sequence>MEQNDELVDALMRSAFAVMAVLNTVGAELDLSLTQLRVLGILRDRPPVRMATLAEHLGLDRSTMTGLVDRAEKRGLLVRRPSPTDGRAVEVSIAPGSVELVESTYRRVVEAVTPLVADLKEADRRRLRTLLEQVGS</sequence>
<dbReference type="InterPro" id="IPR036390">
    <property type="entry name" value="WH_DNA-bd_sf"/>
</dbReference>
<accession>A0A545AP58</accession>
<comment type="caution">
    <text evidence="2">The sequence shown here is derived from an EMBL/GenBank/DDBJ whole genome shotgun (WGS) entry which is preliminary data.</text>
</comment>
<dbReference type="InterPro" id="IPR039422">
    <property type="entry name" value="MarR/SlyA-like"/>
</dbReference>
<reference evidence="2 3" key="1">
    <citation type="submission" date="2019-07" db="EMBL/GenBank/DDBJ databases">
        <title>Cryptosporangium phraense sp. nov., isolated from plant litter.</title>
        <authorList>
            <person name="Suriyachadkun C."/>
        </authorList>
    </citation>
    <scope>NUCLEOTIDE SEQUENCE [LARGE SCALE GENOMIC DNA]</scope>
    <source>
        <strain evidence="2 3">A-T 5661</strain>
    </source>
</reference>
<dbReference type="AlphaFoldDB" id="A0A545AP58"/>
<evidence type="ECO:0000313" key="3">
    <source>
        <dbReference type="Proteomes" id="UP000317982"/>
    </source>
</evidence>
<dbReference type="RefSeq" id="WP_142706526.1">
    <property type="nucleotide sequence ID" value="NZ_VIRS01000015.1"/>
</dbReference>
<proteinExistence type="predicted"/>
<organism evidence="2 3">
    <name type="scientific">Cryptosporangium phraense</name>
    <dbReference type="NCBI Taxonomy" id="2593070"/>
    <lineage>
        <taxon>Bacteria</taxon>
        <taxon>Bacillati</taxon>
        <taxon>Actinomycetota</taxon>
        <taxon>Actinomycetes</taxon>
        <taxon>Cryptosporangiales</taxon>
        <taxon>Cryptosporangiaceae</taxon>
        <taxon>Cryptosporangium</taxon>
    </lineage>
</organism>
<dbReference type="PRINTS" id="PR00598">
    <property type="entry name" value="HTHMARR"/>
</dbReference>
<dbReference type="OrthoDB" id="3216907at2"/>
<dbReference type="SUPFAM" id="SSF46785">
    <property type="entry name" value="Winged helix' DNA-binding domain"/>
    <property type="match status" value="1"/>
</dbReference>
<dbReference type="PANTHER" id="PTHR33164">
    <property type="entry name" value="TRANSCRIPTIONAL REGULATOR, MARR FAMILY"/>
    <property type="match status" value="1"/>
</dbReference>
<gene>
    <name evidence="2" type="ORF">FL583_21650</name>
</gene>
<keyword evidence="3" id="KW-1185">Reference proteome</keyword>
<dbReference type="InterPro" id="IPR036388">
    <property type="entry name" value="WH-like_DNA-bd_sf"/>
</dbReference>
<dbReference type="SMART" id="SM00347">
    <property type="entry name" value="HTH_MARR"/>
    <property type="match status" value="1"/>
</dbReference>
<name>A0A545AP58_9ACTN</name>
<dbReference type="Pfam" id="PF12802">
    <property type="entry name" value="MarR_2"/>
    <property type="match status" value="1"/>
</dbReference>
<dbReference type="PANTHER" id="PTHR33164:SF99">
    <property type="entry name" value="MARR FAMILY REGULATORY PROTEIN"/>
    <property type="match status" value="1"/>
</dbReference>
<dbReference type="InParanoid" id="A0A545AP58"/>
<evidence type="ECO:0000313" key="2">
    <source>
        <dbReference type="EMBL" id="TQS43041.1"/>
    </source>
</evidence>
<dbReference type="EMBL" id="VIRS01000015">
    <property type="protein sequence ID" value="TQS43041.1"/>
    <property type="molecule type" value="Genomic_DNA"/>
</dbReference>
<dbReference type="GO" id="GO:0003700">
    <property type="term" value="F:DNA-binding transcription factor activity"/>
    <property type="evidence" value="ECO:0007669"/>
    <property type="project" value="InterPro"/>
</dbReference>